<evidence type="ECO:0000256" key="1">
    <source>
        <dbReference type="ARBA" id="ARBA00022741"/>
    </source>
</evidence>
<dbReference type="PROSITE" id="PS51715">
    <property type="entry name" value="G_GB1_RHD3"/>
    <property type="match status" value="1"/>
</dbReference>
<feature type="domain" description="GB1/RHD3-type G" evidence="4">
    <location>
        <begin position="35"/>
        <end position="271"/>
    </location>
</feature>
<dbReference type="Pfam" id="PF02263">
    <property type="entry name" value="GBP"/>
    <property type="match status" value="1"/>
</dbReference>
<dbReference type="InterPro" id="IPR015894">
    <property type="entry name" value="Guanylate-bd_N"/>
</dbReference>
<reference evidence="5 6" key="1">
    <citation type="submission" date="2019-06" db="EMBL/GenBank/DDBJ databases">
        <title>Discovery of a novel chromosome fission-fusion reversal in muntjac.</title>
        <authorList>
            <person name="Mudd A.B."/>
            <person name="Bredeson J.V."/>
            <person name="Baum R."/>
            <person name="Hockemeyer D."/>
            <person name="Rokhsar D.S."/>
        </authorList>
    </citation>
    <scope>NUCLEOTIDE SEQUENCE [LARGE SCALE GENOMIC DNA]</scope>
    <source>
        <strain evidence="5">UTSW_UCB_Mm</strain>
        <tissue evidence="5">Fibroblast cell line</tissue>
    </source>
</reference>
<dbReference type="GO" id="GO:0003924">
    <property type="term" value="F:GTPase activity"/>
    <property type="evidence" value="ECO:0007669"/>
    <property type="project" value="InterPro"/>
</dbReference>
<gene>
    <name evidence="5" type="ORF">FD754_002208</name>
</gene>
<evidence type="ECO:0000313" key="6">
    <source>
        <dbReference type="Proteomes" id="UP000326458"/>
    </source>
</evidence>
<dbReference type="InterPro" id="IPR030386">
    <property type="entry name" value="G_GB1_RHD3_dom"/>
</dbReference>
<dbReference type="InterPro" id="IPR027417">
    <property type="entry name" value="P-loop_NTPase"/>
</dbReference>
<dbReference type="Gene3D" id="3.40.50.300">
    <property type="entry name" value="P-loop containing nucleotide triphosphate hydrolases"/>
    <property type="match status" value="1"/>
</dbReference>
<comment type="similarity">
    <text evidence="3">Belongs to the TRAFAC class dynamin-like GTPase superfamily. GB1/RHD3 GTPase family.</text>
</comment>
<keyword evidence="2" id="KW-0342">GTP-binding</keyword>
<keyword evidence="1" id="KW-0547">Nucleotide-binding</keyword>
<feature type="non-terminal residue" evidence="5">
    <location>
        <position position="271"/>
    </location>
</feature>
<protein>
    <recommendedName>
        <fullName evidence="4">GB1/RHD3-type G domain-containing protein</fullName>
    </recommendedName>
</protein>
<dbReference type="GO" id="GO:0005525">
    <property type="term" value="F:GTP binding"/>
    <property type="evidence" value="ECO:0007669"/>
    <property type="project" value="UniProtKB-KW"/>
</dbReference>
<keyword evidence="6" id="KW-1185">Reference proteome</keyword>
<dbReference type="CDD" id="cd01851">
    <property type="entry name" value="GBP"/>
    <property type="match status" value="1"/>
</dbReference>
<evidence type="ECO:0000256" key="3">
    <source>
        <dbReference type="PROSITE-ProRule" id="PRU01052"/>
    </source>
</evidence>
<dbReference type="AlphaFoldDB" id="A0A5N3W8R0"/>
<comment type="caution">
    <text evidence="5">The sequence shown here is derived from an EMBL/GenBank/DDBJ whole genome shotgun (WGS) entry which is preliminary data.</text>
</comment>
<proteinExistence type="inferred from homology"/>
<organism evidence="5 6">
    <name type="scientific">Muntiacus muntjak</name>
    <name type="common">Barking deer</name>
    <name type="synonym">Indian muntjac</name>
    <dbReference type="NCBI Taxonomy" id="9888"/>
    <lineage>
        <taxon>Eukaryota</taxon>
        <taxon>Metazoa</taxon>
        <taxon>Chordata</taxon>
        <taxon>Craniata</taxon>
        <taxon>Vertebrata</taxon>
        <taxon>Euteleostomi</taxon>
        <taxon>Mammalia</taxon>
        <taxon>Eutheria</taxon>
        <taxon>Laurasiatheria</taxon>
        <taxon>Artiodactyla</taxon>
        <taxon>Ruminantia</taxon>
        <taxon>Pecora</taxon>
        <taxon>Cervidae</taxon>
        <taxon>Muntiacinae</taxon>
        <taxon>Muntiacus</taxon>
    </lineage>
</organism>
<evidence type="ECO:0000313" key="5">
    <source>
        <dbReference type="EMBL" id="KAB0358052.1"/>
    </source>
</evidence>
<sequence>MASEIHMSAPECLIENSNGQLLVKQEALNILSAINQPVVVVAIVGPYRTGKSYLMNKLAGKKKGFSLGSTVQSHTKGIWMWCMPHPEKPDHALVLLDTEGLGDVEKGDNQNDSWIFALAVLLSSTFVYNSMGTINQQAMDQLHYVTELTDRIRAKSSPDKHEVQDSANFVSFFPDFVWTLRDFSLELEADGQPITADEYLENSLKLKKGNDKKTKNFNEPRLCIRKFFPEKKCFIFDRPAHRKHLSHLEQLQEEDLNPEFREQVADFCCYI</sequence>
<dbReference type="FunFam" id="3.40.50.300:FF:000422">
    <property type="entry name" value="Guanylate-binding protein 1"/>
    <property type="match status" value="1"/>
</dbReference>
<evidence type="ECO:0000259" key="4">
    <source>
        <dbReference type="PROSITE" id="PS51715"/>
    </source>
</evidence>
<accession>A0A5N3W8R0</accession>
<dbReference type="PANTHER" id="PTHR10751">
    <property type="entry name" value="GUANYLATE BINDING PROTEIN"/>
    <property type="match status" value="1"/>
</dbReference>
<dbReference type="EMBL" id="VCEA01000001">
    <property type="protein sequence ID" value="KAB0358052.1"/>
    <property type="molecule type" value="Genomic_DNA"/>
</dbReference>
<evidence type="ECO:0000256" key="2">
    <source>
        <dbReference type="ARBA" id="ARBA00023134"/>
    </source>
</evidence>
<dbReference type="SUPFAM" id="SSF52540">
    <property type="entry name" value="P-loop containing nucleoside triphosphate hydrolases"/>
    <property type="match status" value="1"/>
</dbReference>
<name>A0A5N3W8R0_MUNMU</name>
<dbReference type="Proteomes" id="UP000326458">
    <property type="component" value="Unassembled WGS sequence"/>
</dbReference>